<feature type="transmembrane region" description="Helical" evidence="11">
    <location>
        <begin position="64"/>
        <end position="86"/>
    </location>
</feature>
<gene>
    <name evidence="13" type="ORF">Ptr86124_009730</name>
    <name evidence="12" type="ORF">PtrM4_040000</name>
</gene>
<evidence type="ECO:0000256" key="6">
    <source>
        <dbReference type="ARBA" id="ARBA00022925"/>
    </source>
</evidence>
<dbReference type="GO" id="GO:0005886">
    <property type="term" value="C:plasma membrane"/>
    <property type="evidence" value="ECO:0007669"/>
    <property type="project" value="TreeGrafter"/>
</dbReference>
<dbReference type="FunFam" id="1.20.1070.10:FF:000160">
    <property type="entry name" value="Related to Opsin-1"/>
    <property type="match status" value="1"/>
</dbReference>
<evidence type="ECO:0000256" key="8">
    <source>
        <dbReference type="ARBA" id="ARBA00022991"/>
    </source>
</evidence>
<dbReference type="GO" id="GO:0005216">
    <property type="term" value="F:monoatomic ion channel activity"/>
    <property type="evidence" value="ECO:0007669"/>
    <property type="project" value="InterPro"/>
</dbReference>
<evidence type="ECO:0000313" key="15">
    <source>
        <dbReference type="Proteomes" id="UP000249757"/>
    </source>
</evidence>
<feature type="transmembrane region" description="Helical" evidence="11">
    <location>
        <begin position="33"/>
        <end position="52"/>
    </location>
</feature>
<evidence type="ECO:0000313" key="14">
    <source>
        <dbReference type="Proteomes" id="UP000245464"/>
    </source>
</evidence>
<organism evidence="12 14">
    <name type="scientific">Pyrenophora tritici-repentis</name>
    <dbReference type="NCBI Taxonomy" id="45151"/>
    <lineage>
        <taxon>Eukaryota</taxon>
        <taxon>Fungi</taxon>
        <taxon>Dikarya</taxon>
        <taxon>Ascomycota</taxon>
        <taxon>Pezizomycotina</taxon>
        <taxon>Dothideomycetes</taxon>
        <taxon>Pleosporomycetidae</taxon>
        <taxon>Pleosporales</taxon>
        <taxon>Pleosporineae</taxon>
        <taxon>Pleosporaceae</taxon>
        <taxon>Pyrenophora</taxon>
    </lineage>
</organism>
<feature type="transmembrane region" description="Helical" evidence="11">
    <location>
        <begin position="106"/>
        <end position="127"/>
    </location>
</feature>
<keyword evidence="10" id="KW-0675">Receptor</keyword>
<reference evidence="13" key="2">
    <citation type="submission" date="2021-05" db="EMBL/GenBank/DDBJ databases">
        <authorList>
            <person name="Moolhuijzen P.M."/>
            <person name="Moffat C.S."/>
        </authorList>
    </citation>
    <scope>NUCLEOTIDE SEQUENCE</scope>
    <source>
        <strain evidence="13">86-124</strain>
    </source>
</reference>
<dbReference type="OMA" id="MPWPTIL"/>
<keyword evidence="15" id="KW-1185">Reference proteome</keyword>
<evidence type="ECO:0000256" key="5">
    <source>
        <dbReference type="ARBA" id="ARBA00022692"/>
    </source>
</evidence>
<sequence length="295" mass="33118">MDFVRRNDALDLNTNTVNGRTADIAITTHGSDFYFAICAVMGFAGFAFVILGQRKARRDRLFHYLTAAVVFVAAIAYFTMGSNLGFTPIRVEFFRDDSVVRGTYRAVYYARYIDWFITTPLLLLDLLLTAGTPWPTTMFVIAVDEIMIITGLIGALIDNRYKWAYFVFGCVALFYIVYHLVWESRLQAKKFGRDVERCFLMCGSLTAFLWLLYPIAWGVCEGANLVAPDSEAVFYGVLDFLAKPIFGALLLWGHRDIDPARLGLAIRDYDGDAVVHEKVKPAQNHSAAPPVDATV</sequence>
<feature type="transmembrane region" description="Helical" evidence="11">
    <location>
        <begin position="139"/>
        <end position="157"/>
    </location>
</feature>
<reference evidence="13" key="3">
    <citation type="journal article" date="2022" name="bioRxiv">
        <title>A global pangenome for the wheat fungal pathogen Pyrenophora tritici-repentis and prediction of effector protein structural homology.</title>
        <authorList>
            <person name="Moolhuijzen P."/>
            <person name="See P.T."/>
            <person name="Shi G."/>
            <person name="Powell H.R."/>
            <person name="Cockram J."/>
            <person name="Jorgensen L.N."/>
            <person name="Benslimane H."/>
            <person name="Strelkov S.E."/>
            <person name="Turner J."/>
            <person name="Liu Z."/>
            <person name="Moffat C.S."/>
        </authorList>
    </citation>
    <scope>NUCLEOTIDE SEQUENCE</scope>
    <source>
        <strain evidence="13">86-124</strain>
    </source>
</reference>
<accession>A0A2W1GKL2</accession>
<dbReference type="SUPFAM" id="SSF81321">
    <property type="entry name" value="Family A G protein-coupled receptor-like"/>
    <property type="match status" value="1"/>
</dbReference>
<dbReference type="GO" id="GO:0007602">
    <property type="term" value="P:phototransduction"/>
    <property type="evidence" value="ECO:0007669"/>
    <property type="project" value="UniProtKB-KW"/>
</dbReference>
<dbReference type="SMART" id="SM01021">
    <property type="entry name" value="Bac_rhodopsin"/>
    <property type="match status" value="1"/>
</dbReference>
<dbReference type="AlphaFoldDB" id="A0A2W1GKL2"/>
<evidence type="ECO:0000256" key="4">
    <source>
        <dbReference type="ARBA" id="ARBA00022606"/>
    </source>
</evidence>
<evidence type="ECO:0000256" key="7">
    <source>
        <dbReference type="ARBA" id="ARBA00022989"/>
    </source>
</evidence>
<dbReference type="PROSITE" id="PS00950">
    <property type="entry name" value="BACTERIAL_OPSIN_1"/>
    <property type="match status" value="1"/>
</dbReference>
<evidence type="ECO:0000256" key="3">
    <source>
        <dbReference type="ARBA" id="ARBA00022543"/>
    </source>
</evidence>
<evidence type="ECO:0000313" key="12">
    <source>
        <dbReference type="EMBL" id="KAF7564566.1"/>
    </source>
</evidence>
<dbReference type="InterPro" id="IPR018229">
    <property type="entry name" value="Rhodopsin_retinal_BS"/>
</dbReference>
<keyword evidence="7 11" id="KW-1133">Transmembrane helix</keyword>
<comment type="caution">
    <text evidence="12">The sequence shown here is derived from an EMBL/GenBank/DDBJ whole genome shotgun (WGS) entry which is preliminary data.</text>
</comment>
<evidence type="ECO:0000256" key="1">
    <source>
        <dbReference type="ARBA" id="ARBA00004141"/>
    </source>
</evidence>
<comment type="subcellular location">
    <subcellularLocation>
        <location evidence="1">Membrane</location>
        <topology evidence="1">Multi-pass membrane protein</topology>
    </subcellularLocation>
</comment>
<dbReference type="EMBL" id="NRDI02000014">
    <property type="protein sequence ID" value="KAI1511326.1"/>
    <property type="molecule type" value="Genomic_DNA"/>
</dbReference>
<dbReference type="OrthoDB" id="536545at2759"/>
<feature type="transmembrane region" description="Helical" evidence="11">
    <location>
        <begin position="233"/>
        <end position="252"/>
    </location>
</feature>
<name>A0A2W1GKL2_9PLEO</name>
<dbReference type="Proteomes" id="UP000245464">
    <property type="component" value="Chromosome 10"/>
</dbReference>
<dbReference type="Gene3D" id="1.20.1070.10">
    <property type="entry name" value="Rhodopsin 7-helix transmembrane proteins"/>
    <property type="match status" value="1"/>
</dbReference>
<dbReference type="EMBL" id="NQIK02000010">
    <property type="protein sequence ID" value="KAF7564566.1"/>
    <property type="molecule type" value="Genomic_DNA"/>
</dbReference>
<reference evidence="12" key="1">
    <citation type="journal article" date="2018" name="BMC Genomics">
        <title>Comparative genomics of the wheat fungal pathogen Pyrenophora tritici-repentis reveals chromosomal variations and genome plasticity.</title>
        <authorList>
            <person name="Moolhuijzen P."/>
            <person name="See P.T."/>
            <person name="Hane J.K."/>
            <person name="Shi G."/>
            <person name="Liu Z."/>
            <person name="Oliver R.P."/>
            <person name="Moffat C.S."/>
        </authorList>
    </citation>
    <scope>NUCLEOTIDE SEQUENCE [LARGE SCALE GENOMIC DNA]</scope>
    <source>
        <strain evidence="12">M4</strain>
    </source>
</reference>
<evidence type="ECO:0000256" key="11">
    <source>
        <dbReference type="SAM" id="Phobius"/>
    </source>
</evidence>
<dbReference type="Pfam" id="PF01036">
    <property type="entry name" value="Bac_rhodopsin"/>
    <property type="match status" value="1"/>
</dbReference>
<proteinExistence type="inferred from homology"/>
<reference evidence="15" key="4">
    <citation type="journal article" date="2022" name="Microb. Genom.">
        <title>A global pangenome for the wheat fungal pathogen Pyrenophora tritici-repentis and prediction of effector protein structural homology.</title>
        <authorList>
            <person name="Moolhuijzen P.M."/>
            <person name="See P.T."/>
            <person name="Shi G."/>
            <person name="Powell H.R."/>
            <person name="Cockram J."/>
            <person name="Jorgensen L.N."/>
            <person name="Benslimane H."/>
            <person name="Strelkov S.E."/>
            <person name="Turner J."/>
            <person name="Liu Z."/>
            <person name="Moffat C.S."/>
        </authorList>
    </citation>
    <scope>NUCLEOTIDE SEQUENCE [LARGE SCALE GENOMIC DNA]</scope>
</reference>
<comment type="similarity">
    <text evidence="2">Belongs to the archaeal/bacterial/fungal opsin family.</text>
</comment>
<keyword evidence="9 11" id="KW-0472">Membrane</keyword>
<dbReference type="Proteomes" id="UP000249757">
    <property type="component" value="Unassembled WGS sequence"/>
</dbReference>
<keyword evidence="8" id="KW-0157">Chromophore</keyword>
<keyword evidence="4" id="KW-0716">Sensory transduction</keyword>
<evidence type="ECO:0000256" key="10">
    <source>
        <dbReference type="ARBA" id="ARBA00023170"/>
    </source>
</evidence>
<dbReference type="InterPro" id="IPR043476">
    <property type="entry name" value="Yro2-like_7TM"/>
</dbReference>
<dbReference type="InterPro" id="IPR001425">
    <property type="entry name" value="Arc/bac/fun_rhodopsins"/>
</dbReference>
<dbReference type="GO" id="GO:0005783">
    <property type="term" value="C:endoplasmic reticulum"/>
    <property type="evidence" value="ECO:0007669"/>
    <property type="project" value="TreeGrafter"/>
</dbReference>
<evidence type="ECO:0000313" key="13">
    <source>
        <dbReference type="EMBL" id="KAI1511326.1"/>
    </source>
</evidence>
<dbReference type="PROSITE" id="PS00327">
    <property type="entry name" value="BACTERIAL_OPSIN_RET"/>
    <property type="match status" value="1"/>
</dbReference>
<dbReference type="PRINTS" id="PR00251">
    <property type="entry name" value="BACTRLOPSIN"/>
</dbReference>
<keyword evidence="5 11" id="KW-0812">Transmembrane</keyword>
<feature type="transmembrane region" description="Helical" evidence="11">
    <location>
        <begin position="194"/>
        <end position="213"/>
    </location>
</feature>
<dbReference type="CDD" id="cd15239">
    <property type="entry name" value="7tm_YRO2_fungal-like"/>
    <property type="match status" value="1"/>
</dbReference>
<dbReference type="PANTHER" id="PTHR28286:SF1">
    <property type="entry name" value="30 KDA HEAT SHOCK PROTEIN-RELATED"/>
    <property type="match status" value="1"/>
</dbReference>
<dbReference type="PANTHER" id="PTHR28286">
    <property type="match status" value="1"/>
</dbReference>
<feature type="transmembrane region" description="Helical" evidence="11">
    <location>
        <begin position="163"/>
        <end position="182"/>
    </location>
</feature>
<keyword evidence="3" id="KW-0600">Photoreceptor protein</keyword>
<dbReference type="GO" id="GO:0009881">
    <property type="term" value="F:photoreceptor activity"/>
    <property type="evidence" value="ECO:0007669"/>
    <property type="project" value="UniProtKB-KW"/>
</dbReference>
<protein>
    <submittedName>
        <fullName evidence="13">Archaerhodopsin-2</fullName>
    </submittedName>
    <submittedName>
        <fullName evidence="12">Bacteriorhodopsin</fullName>
    </submittedName>
</protein>
<keyword evidence="6" id="KW-0681">Retinal protein</keyword>
<evidence type="ECO:0000256" key="2">
    <source>
        <dbReference type="ARBA" id="ARBA00008130"/>
    </source>
</evidence>
<evidence type="ECO:0000256" key="9">
    <source>
        <dbReference type="ARBA" id="ARBA00023136"/>
    </source>
</evidence>